<evidence type="ECO:0000259" key="8">
    <source>
        <dbReference type="PROSITE" id="PS51371"/>
    </source>
</evidence>
<keyword evidence="5 7" id="KW-0129">CBS domain</keyword>
<dbReference type="InterPro" id="IPR000644">
    <property type="entry name" value="CBS_dom"/>
</dbReference>
<dbReference type="PANTHER" id="PTHR22777:SF17">
    <property type="entry name" value="UPF0053 PROTEIN SLL0260"/>
    <property type="match status" value="1"/>
</dbReference>
<feature type="domain" description="CBS" evidence="8">
    <location>
        <begin position="77"/>
        <end position="137"/>
    </location>
</feature>
<dbReference type="SMART" id="SM01091">
    <property type="entry name" value="CorC_HlyC"/>
    <property type="match status" value="1"/>
</dbReference>
<protein>
    <recommendedName>
        <fullName evidence="8">CBS domain-containing protein</fullName>
    </recommendedName>
</protein>
<dbReference type="InterPro" id="IPR046342">
    <property type="entry name" value="CBS_dom_sf"/>
</dbReference>
<evidence type="ECO:0000256" key="7">
    <source>
        <dbReference type="PROSITE-ProRule" id="PRU00703"/>
    </source>
</evidence>
<dbReference type="Gene3D" id="3.30.465.10">
    <property type="match status" value="1"/>
</dbReference>
<comment type="subcellular location">
    <subcellularLocation>
        <location evidence="1">Membrane</location>
        <topology evidence="1">Multi-pass membrane protein</topology>
    </subcellularLocation>
</comment>
<name>A0ABP7NXC7_9GAMM</name>
<dbReference type="Proteomes" id="UP001501337">
    <property type="component" value="Unassembled WGS sequence"/>
</dbReference>
<dbReference type="InterPro" id="IPR044751">
    <property type="entry name" value="Ion_transp-like_CBS"/>
</dbReference>
<dbReference type="SUPFAM" id="SSF56176">
    <property type="entry name" value="FAD-binding/transporter-associated domain-like"/>
    <property type="match status" value="1"/>
</dbReference>
<comment type="caution">
    <text evidence="9">The sequence shown here is derived from an EMBL/GenBank/DDBJ whole genome shotgun (WGS) entry which is preliminary data.</text>
</comment>
<evidence type="ECO:0000256" key="5">
    <source>
        <dbReference type="ARBA" id="ARBA00023122"/>
    </source>
</evidence>
<dbReference type="SUPFAM" id="SSF54631">
    <property type="entry name" value="CBS-domain pair"/>
    <property type="match status" value="1"/>
</dbReference>
<dbReference type="InterPro" id="IPR002550">
    <property type="entry name" value="CNNM"/>
</dbReference>
<dbReference type="CDD" id="cd04590">
    <property type="entry name" value="CBS_pair_CorC_HlyC_assoc"/>
    <property type="match status" value="1"/>
</dbReference>
<evidence type="ECO:0000256" key="4">
    <source>
        <dbReference type="ARBA" id="ARBA00022989"/>
    </source>
</evidence>
<dbReference type="Gene3D" id="3.10.580.10">
    <property type="entry name" value="CBS-domain"/>
    <property type="match status" value="1"/>
</dbReference>
<evidence type="ECO:0000256" key="3">
    <source>
        <dbReference type="ARBA" id="ARBA00022737"/>
    </source>
</evidence>
<keyword evidence="10" id="KW-1185">Reference proteome</keyword>
<keyword evidence="2" id="KW-0812">Transmembrane</keyword>
<evidence type="ECO:0000256" key="6">
    <source>
        <dbReference type="ARBA" id="ARBA00023136"/>
    </source>
</evidence>
<proteinExistence type="predicted"/>
<dbReference type="EMBL" id="BAABBO010000007">
    <property type="protein sequence ID" value="GAA3955402.1"/>
    <property type="molecule type" value="Genomic_DNA"/>
</dbReference>
<evidence type="ECO:0000256" key="1">
    <source>
        <dbReference type="ARBA" id="ARBA00004141"/>
    </source>
</evidence>
<dbReference type="InterPro" id="IPR036318">
    <property type="entry name" value="FAD-bd_PCMH-like_sf"/>
</dbReference>
<dbReference type="InterPro" id="IPR016169">
    <property type="entry name" value="FAD-bd_PCMH_sub2"/>
</dbReference>
<organism evidence="9 10">
    <name type="scientific">Allohahella marinimesophila</name>
    <dbReference type="NCBI Taxonomy" id="1054972"/>
    <lineage>
        <taxon>Bacteria</taxon>
        <taxon>Pseudomonadati</taxon>
        <taxon>Pseudomonadota</taxon>
        <taxon>Gammaproteobacteria</taxon>
        <taxon>Oceanospirillales</taxon>
        <taxon>Hahellaceae</taxon>
        <taxon>Allohahella</taxon>
    </lineage>
</organism>
<keyword evidence="3" id="KW-0677">Repeat</keyword>
<gene>
    <name evidence="9" type="ORF">GCM10022278_12480</name>
</gene>
<sequence length="302" mass="34012">MNMLSRIARPLVWFLMISTEAVLRLLRAKRPVEDPMVEEEIHSLMQQGTEAGVMDKAEQVMIRNVLRLDDQRVGNIMTLRKELYFIDLDDSFEENRRKVAISPHSRIPVCRGGIDHMIGVVYAKDVLNKVLSDIEPELASLVRAVLFIPRYATALKLLEQFKTSHSHIAIVVDEHGDTSGLVSLNDVLEAIVGDLPENEEYEPDFVEREDGSWLVSGLVDISAFKAHFDLRHLPEEKDGQYHTLGGMILTTLGHLPRIADVVELPGLRVEVVDMDGNRVDKLMVTRLSAPSDEGARHPTESH</sequence>
<dbReference type="PROSITE" id="PS51371">
    <property type="entry name" value="CBS"/>
    <property type="match status" value="2"/>
</dbReference>
<dbReference type="InterPro" id="IPR005170">
    <property type="entry name" value="Transptr-assoc_dom"/>
</dbReference>
<keyword evidence="4" id="KW-1133">Transmembrane helix</keyword>
<evidence type="ECO:0000313" key="9">
    <source>
        <dbReference type="EMBL" id="GAA3955402.1"/>
    </source>
</evidence>
<evidence type="ECO:0000256" key="2">
    <source>
        <dbReference type="ARBA" id="ARBA00022692"/>
    </source>
</evidence>
<keyword evidence="6" id="KW-0472">Membrane</keyword>
<feature type="domain" description="CBS" evidence="8">
    <location>
        <begin position="141"/>
        <end position="197"/>
    </location>
</feature>
<evidence type="ECO:0000313" key="10">
    <source>
        <dbReference type="Proteomes" id="UP001501337"/>
    </source>
</evidence>
<reference evidence="10" key="1">
    <citation type="journal article" date="2019" name="Int. J. Syst. Evol. Microbiol.">
        <title>The Global Catalogue of Microorganisms (GCM) 10K type strain sequencing project: providing services to taxonomists for standard genome sequencing and annotation.</title>
        <authorList>
            <consortium name="The Broad Institute Genomics Platform"/>
            <consortium name="The Broad Institute Genome Sequencing Center for Infectious Disease"/>
            <person name="Wu L."/>
            <person name="Ma J."/>
        </authorList>
    </citation>
    <scope>NUCLEOTIDE SEQUENCE [LARGE SCALE GENOMIC DNA]</scope>
    <source>
        <strain evidence="10">JCM 17555</strain>
    </source>
</reference>
<dbReference type="Pfam" id="PF01595">
    <property type="entry name" value="CNNM"/>
    <property type="match status" value="1"/>
</dbReference>
<dbReference type="Pfam" id="PF00571">
    <property type="entry name" value="CBS"/>
    <property type="match status" value="2"/>
</dbReference>
<dbReference type="Pfam" id="PF03471">
    <property type="entry name" value="CorC_HlyC"/>
    <property type="match status" value="1"/>
</dbReference>
<accession>A0ABP7NXC7</accession>
<dbReference type="PANTHER" id="PTHR22777">
    <property type="entry name" value="HEMOLYSIN-RELATED"/>
    <property type="match status" value="1"/>
</dbReference>